<evidence type="ECO:0000259" key="2">
    <source>
        <dbReference type="PROSITE" id="PS52035"/>
    </source>
</evidence>
<feature type="active site" description="Proton donor/acceptor" evidence="1">
    <location>
        <position position="264"/>
    </location>
</feature>
<dbReference type="SUPFAM" id="SSF53187">
    <property type="entry name" value="Zn-dependent exopeptidases"/>
    <property type="match status" value="1"/>
</dbReference>
<dbReference type="Proteomes" id="UP000238375">
    <property type="component" value="Unassembled WGS sequence"/>
</dbReference>
<proteinExistence type="inferred from homology"/>
<dbReference type="GO" id="GO:0004181">
    <property type="term" value="F:metallocarboxypeptidase activity"/>
    <property type="evidence" value="ECO:0007669"/>
    <property type="project" value="InterPro"/>
</dbReference>
<dbReference type="Pfam" id="PF00246">
    <property type="entry name" value="Peptidase_M14"/>
    <property type="match status" value="1"/>
</dbReference>
<dbReference type="OrthoDB" id="1119199at2"/>
<dbReference type="PROSITE" id="PS52035">
    <property type="entry name" value="PEPTIDASE_M14"/>
    <property type="match status" value="1"/>
</dbReference>
<evidence type="ECO:0000256" key="1">
    <source>
        <dbReference type="PROSITE-ProRule" id="PRU01379"/>
    </source>
</evidence>
<gene>
    <name evidence="3" type="ORF">CLV58_12160</name>
</gene>
<keyword evidence="4" id="KW-1185">Reference proteome</keyword>
<evidence type="ECO:0000313" key="4">
    <source>
        <dbReference type="Proteomes" id="UP000238375"/>
    </source>
</evidence>
<reference evidence="3 4" key="1">
    <citation type="submission" date="2018-03" db="EMBL/GenBank/DDBJ databases">
        <title>Genomic Encyclopedia of Archaeal and Bacterial Type Strains, Phase II (KMG-II): from individual species to whole genera.</title>
        <authorList>
            <person name="Goeker M."/>
        </authorList>
    </citation>
    <scope>NUCLEOTIDE SEQUENCE [LARGE SCALE GENOMIC DNA]</scope>
    <source>
        <strain evidence="3 4">DSM 28354</strain>
    </source>
</reference>
<dbReference type="EMBL" id="PVTE01000021">
    <property type="protein sequence ID" value="PRY32559.1"/>
    <property type="molecule type" value="Genomic_DNA"/>
</dbReference>
<dbReference type="InterPro" id="IPR000834">
    <property type="entry name" value="Peptidase_M14"/>
</dbReference>
<comment type="similarity">
    <text evidence="1">Belongs to the peptidase M14 family.</text>
</comment>
<dbReference type="RefSeq" id="WP_106139780.1">
    <property type="nucleotide sequence ID" value="NZ_PVTE01000021.1"/>
</dbReference>
<keyword evidence="3" id="KW-0645">Protease</keyword>
<dbReference type="GO" id="GO:0008270">
    <property type="term" value="F:zinc ion binding"/>
    <property type="evidence" value="ECO:0007669"/>
    <property type="project" value="InterPro"/>
</dbReference>
<accession>A0A2T0SGM3</accession>
<dbReference type="Gene3D" id="3.40.630.10">
    <property type="entry name" value="Zn peptidases"/>
    <property type="match status" value="1"/>
</dbReference>
<keyword evidence="3" id="KW-0121">Carboxypeptidase</keyword>
<organism evidence="3 4">
    <name type="scientific">Spirosoma oryzae</name>
    <dbReference type="NCBI Taxonomy" id="1469603"/>
    <lineage>
        <taxon>Bacteria</taxon>
        <taxon>Pseudomonadati</taxon>
        <taxon>Bacteroidota</taxon>
        <taxon>Cytophagia</taxon>
        <taxon>Cytophagales</taxon>
        <taxon>Cytophagaceae</taxon>
        <taxon>Spirosoma</taxon>
    </lineage>
</organism>
<evidence type="ECO:0000313" key="3">
    <source>
        <dbReference type="EMBL" id="PRY32559.1"/>
    </source>
</evidence>
<feature type="domain" description="Peptidase M14" evidence="2">
    <location>
        <begin position="55"/>
        <end position="289"/>
    </location>
</feature>
<dbReference type="GO" id="GO:0006508">
    <property type="term" value="P:proteolysis"/>
    <property type="evidence" value="ECO:0007669"/>
    <property type="project" value="InterPro"/>
</dbReference>
<dbReference type="AlphaFoldDB" id="A0A2T0SGM3"/>
<sequence length="499" mass="55970">MIQRQSPPLIPVRVAHWGLVLFLLMATTVTASAQDMARRLHDAHETYKEQTLTHRRFKHRDVVTLLDLLRDQAPLTISQVGESLEKRAIYQVKAGTGPVNVLLWSQMHGDEATATMALFDIFHFLTASGDEFDSLRQTILTKLTLYSVPMLNPDGAERFQRRTASDIDMNRDALRLQTPEGRLLKQLQQTLKPLVGFNLHDQNPRYSVGTSGRQAVVSFLATAYNQARSVNDVRRRSMQLIAGMNRTLQQFIPGQVARFDDEFEPRAFGDNIQKWGTTLVLIESGGWKDDPEKMNIRRLNFVAILTALQAIAEETYTQESTDEYVSIPENSRNLFDVLIRNATIVRSGKPIRVDVGINRYEVNTDDARSYTYKSEIEDIGDLSTFSGLDEIDATGLTLTAANVQSLTAASTDELAQLNVDSLREAGTLLVRASVAGRQVLAGQPLHLLRAGKVPARPLAVGQVPTFLLKDGDRIRYWFVNGFWFSDRPGPGWERSSITE</sequence>
<protein>
    <submittedName>
        <fullName evidence="3">Zinc carboxypeptidase</fullName>
    </submittedName>
</protein>
<name>A0A2T0SGM3_9BACT</name>
<comment type="caution">
    <text evidence="3">The sequence shown here is derived from an EMBL/GenBank/DDBJ whole genome shotgun (WGS) entry which is preliminary data.</text>
</comment>
<keyword evidence="3" id="KW-0378">Hydrolase</keyword>